<dbReference type="Pfam" id="PF16206">
    <property type="entry name" value="Mon2_C"/>
    <property type="match status" value="2"/>
</dbReference>
<comment type="caution">
    <text evidence="10">The sequence shown here is derived from an EMBL/GenBank/DDBJ whole genome shotgun (WGS) entry which is preliminary data.</text>
</comment>
<dbReference type="Pfam" id="PF16213">
    <property type="entry name" value="DCB"/>
    <property type="match status" value="1"/>
</dbReference>
<dbReference type="EMBL" id="CAVNYO010000037">
    <property type="protein sequence ID" value="CAK5263246.1"/>
    <property type="molecule type" value="Genomic_DNA"/>
</dbReference>
<evidence type="ECO:0000259" key="8">
    <source>
        <dbReference type="Pfam" id="PF16206"/>
    </source>
</evidence>
<comment type="similarity">
    <text evidence="4">Belongs to the NAD(P)-dependent epimerase/dehydratase family. Dihydroflavonol-4-reductase subfamily.</text>
</comment>
<dbReference type="InterPro" id="IPR032629">
    <property type="entry name" value="DCB_dom"/>
</dbReference>
<feature type="domain" description="Mon2 C-terminal" evidence="8">
    <location>
        <begin position="1756"/>
        <end position="2033"/>
    </location>
</feature>
<dbReference type="Gene3D" id="3.40.50.720">
    <property type="entry name" value="NAD(P)-binding Rossmann-like Domain"/>
    <property type="match status" value="1"/>
</dbReference>
<feature type="region of interest" description="Disordered" evidence="5">
    <location>
        <begin position="1923"/>
        <end position="1953"/>
    </location>
</feature>
<dbReference type="SUPFAM" id="SSF51735">
    <property type="entry name" value="NAD(P)-binding Rossmann-fold domains"/>
    <property type="match status" value="1"/>
</dbReference>
<dbReference type="SUPFAM" id="SSF48371">
    <property type="entry name" value="ARM repeat"/>
    <property type="match status" value="2"/>
</dbReference>
<evidence type="ECO:0000256" key="4">
    <source>
        <dbReference type="ARBA" id="ARBA00023445"/>
    </source>
</evidence>
<proteinExistence type="inferred from homology"/>
<accession>A0AAD2JUV8</accession>
<evidence type="ECO:0000259" key="6">
    <source>
        <dbReference type="Pfam" id="PF01370"/>
    </source>
</evidence>
<sequence length="2468" mass="270301">MIERSDTIQGCALHQTSRHHSAFAFRAHDQLANTIMARDIASAELVTLPQELIDLILDLVTDQTTLKTCAIVSRSFRGTSQKKIFASISVVPLSRSHKPKLTLNNLSQILYRSPHLAAHVHSLTLVEGTDSGSPPWMSSKYLPIVLSMLANLTHISIEASRCFDWEILPESSIIAIQTTFLLPSLTSIRFHNLEFTWGSDLIALLQCAQRAATLVFSQVYVGAGEDLTDIVVLDSRSCVTSLRLDPFSPPLMHSLAIGVNLSQLKFLHTTVDSPEMEAEVQGLLASLPSLEAYHIHLTHHMSDTNFIDLSSLSRLHTLEVTLTFEFLTSPTGYDPVSWVGRILARVAQPSHVRTVILNIHVDENDLDYLARLNSLEAVILNPTSGLFSMTTLTIRLISLELDFDICGGERSIQEALPLIQARDSLQIELLGITPVFLPHISQPQSLASETRRKHPDIREAAEKSLAILRASPEQATANLASDGPQSDDLLRPVFMGCATKNAKVVAISLGSLQRLIALKAVPQSAVQLIISTMSDAMIQGVDIQLRILQTLLSLVTNFPAIHGSLLGEALLLCFKLQESKIAVVSSTAAATLRQLVMFVFDKMVDEDRRDDDPDTAGWEDVTLPDGSVKMLGPSGKDAFSVFEDLCLLANSEKPNFLKLEFLHKTFALELIESVLTNYHALFRKHTELVLLLQLHLCPLLLKALSDRPLFPLTLRCTRVVFLLLKQFSLELTTEAEIFLTLLIRIVGDDSSVEQGEVGPRPQWMRVLAMEILRGLCSDAELMRNVWARYDAQINGSTSKVFTTLVAALKRLLTEKPALLGVSTQIFGVGVQPDVGANSGYGLDVAGMAGMVATAASATVSNVVGMMGSSGGLSLQGSAMKLQCIDQLDKADAPPIPESYVYLLAVQCIVSLCEGLASFAGPLYSSIVIQRPRAAGEAVVRAPPALDLASLPTDDPSTEQLRIVSSIIESGWPALLAALSLIIATNLSDDLFVEVLASYQAMTNVSGMLGLTTPRDAFFTSLSKFAVPTRVVSSLDHSEMQAPRSAASISENLGFGSGPAPPPGLSERNLACLKVLVGSALFLAGSLGDSWFGVLEALQNADYVLTSRGTLPKNANKAAPGRNSGSSRHVLLSDLDTDSLLAAIQRLFDASKNLEDDAFKHFVGALCRLSAEMVGMQSEEEPPVLDLPETTGDDLPSPTLPRRRASGIHLPRTLRSGDFGINKLGGVALSNIHRLIYRSPDVAWDTTTRHLLATLRLPHAPQPIRVQAARVLDDILVVVPRNITNAGDLQVQVQRRTLDVLRQQVVPDYGLSGQTSITSVELRRMGLETLHQILEASGHTLVVGWETIFDMLASVCKPIPPQESTASSPPSPDMRNKPIPLGLGAPSEKSQTALVKIAFQSLTLVCDSVSALSPEHLRLCIGTLGQFGRQADTNIALTAAASLLWSVSDAIQSKRKNPDAEQEYNALWMFLLLQVLGLCTDPRPEVRDGAIQTLFRTMQLYGATLSLETWDECLWKVTFPLLDSLTGEIRRAEDPAWDESKTLALHSIGSIFHDFLANKLVELESFVKAWDVFVGHIQDTVLFDNRSISSPALRCLEKAIKASSKVSAEKSDSVTEIWERAWTMAETVGGAIVRRGGDARHSFTQESLVSFLDVIRCTRATSRALNGTEWPLERLTQLMSILKGVLTYPSSLDYRPDIDQLPPVQTIVVETISEIALEASGVPSLVMRDLSEYATLPFLAAFDGPPDPKSQTPPKRVTYIALTKRIMPLLVDLFLRFKEREEIYIDGTIEAVLSAYSIPIKLKYDCPPASKFGKDLPLWKTATSNFLRIVKECVDPIETLGPAISDEHLEAIWRQMLDVFKGGILADCSIAESFSLEIQEAEENFDLALIGALEIDVVPHLGSSRVPDALVGQLAKVLQHGSRLYESDPQSPTSSSSFEKVEFDADEEEGTAQPGTLVPRERFSYWCFDLLFLICSDTTKDQEPSRRRLAALSLPALLSRCRRVLTSYVADEKLRGNLPFPRVREDELLYTLRKLLQLRLWPGSLWAAESDDPTKYAAEQPAIDASAPPKTLVSEAVKRSTLGHLFHLYPLLCEIAAVPRKAPAAWVLTEGRASELDARELARDCLKIVTGASGFLGSHVVHQLLEKGYRVRAAARGAKADALKAVYADYGDRVEIVKITDIAHDQFPEQLAGVDAIMHLASPLPGKAEPAEMLRLAKEGTMNVIVQGEKAGVKRMVVTSSIATVVNPSNSFTDQDWNPVTREIALSAVSGMATYAASKKFSELALWEWAEKHPHVEVTTLNPPFFFGPFTKGFAIPPGDYGALSTSNIIYNLLFKDGALPNHTRYIDVRDVAAGHVGALSSPPTARVGRKRIIFSSPYGWSIRKRLEFIAEQRPGLKDRLTTREPVPQPFDILPMDFGRVEEVLGMKKSDFKTFEETTLDTVDALLEVERQWKDAGYDVEQTPPSFAT</sequence>
<protein>
    <recommendedName>
        <fullName evidence="12">F-box domain-containing protein</fullName>
    </recommendedName>
</protein>
<dbReference type="GO" id="GO:0016616">
    <property type="term" value="F:oxidoreductase activity, acting on the CH-OH group of donors, NAD or NADP as acceptor"/>
    <property type="evidence" value="ECO:0007669"/>
    <property type="project" value="TreeGrafter"/>
</dbReference>
<keyword evidence="3" id="KW-0560">Oxidoreductase</keyword>
<keyword evidence="2" id="KW-0653">Protein transport</keyword>
<gene>
    <name evidence="10" type="ORF">MYCIT1_LOCUS2590</name>
</gene>
<feature type="domain" description="NAD-dependent epimerase/dehydratase" evidence="6">
    <location>
        <begin position="2127"/>
        <end position="2362"/>
    </location>
</feature>
<dbReference type="Proteomes" id="UP001295794">
    <property type="component" value="Unassembled WGS sequence"/>
</dbReference>
<feature type="region of interest" description="Disordered" evidence="5">
    <location>
        <begin position="1179"/>
        <end position="1203"/>
    </location>
</feature>
<feature type="domain" description="Mon2 C-terminal" evidence="8">
    <location>
        <begin position="1462"/>
        <end position="1632"/>
    </location>
</feature>
<dbReference type="PANTHER" id="PTHR10366">
    <property type="entry name" value="NAD DEPENDENT EPIMERASE/DEHYDRATASE"/>
    <property type="match status" value="1"/>
</dbReference>
<keyword evidence="1" id="KW-0813">Transport</keyword>
<dbReference type="Pfam" id="PF01370">
    <property type="entry name" value="Epimerase"/>
    <property type="match status" value="1"/>
</dbReference>
<feature type="domain" description="Mon2/Sec7/BIG1-like HUS" evidence="7">
    <location>
        <begin position="636"/>
        <end position="794"/>
    </location>
</feature>
<evidence type="ECO:0000256" key="2">
    <source>
        <dbReference type="ARBA" id="ARBA00022927"/>
    </source>
</evidence>
<dbReference type="InterPro" id="IPR001509">
    <property type="entry name" value="Epimerase_deHydtase"/>
</dbReference>
<dbReference type="InterPro" id="IPR032691">
    <property type="entry name" value="Mon2/Sec7/BIG1-like_HUS"/>
</dbReference>
<feature type="domain" description="Mon2/Sec7/BIG1-like dimerisation and cyclophilin-binding" evidence="9">
    <location>
        <begin position="444"/>
        <end position="607"/>
    </location>
</feature>
<dbReference type="InterPro" id="IPR032817">
    <property type="entry name" value="Mon2_C"/>
</dbReference>
<evidence type="ECO:0000259" key="9">
    <source>
        <dbReference type="Pfam" id="PF16213"/>
    </source>
</evidence>
<evidence type="ECO:0000256" key="3">
    <source>
        <dbReference type="ARBA" id="ARBA00023002"/>
    </source>
</evidence>
<feature type="compositionally biased region" description="Low complexity" evidence="5">
    <location>
        <begin position="1926"/>
        <end position="1936"/>
    </location>
</feature>
<dbReference type="InterPro" id="IPR050425">
    <property type="entry name" value="NAD(P)_dehydrat-like"/>
</dbReference>
<name>A0AAD2JUV8_9AGAR</name>
<evidence type="ECO:0000313" key="11">
    <source>
        <dbReference type="Proteomes" id="UP001295794"/>
    </source>
</evidence>
<reference evidence="10" key="1">
    <citation type="submission" date="2023-11" db="EMBL/GenBank/DDBJ databases">
        <authorList>
            <person name="De Vega J J."/>
            <person name="De Vega J J."/>
        </authorList>
    </citation>
    <scope>NUCLEOTIDE SEQUENCE</scope>
</reference>
<evidence type="ECO:0008006" key="12">
    <source>
        <dbReference type="Google" id="ProtNLM"/>
    </source>
</evidence>
<evidence type="ECO:0000256" key="5">
    <source>
        <dbReference type="SAM" id="MobiDB-lite"/>
    </source>
</evidence>
<organism evidence="10 11">
    <name type="scientific">Mycena citricolor</name>
    <dbReference type="NCBI Taxonomy" id="2018698"/>
    <lineage>
        <taxon>Eukaryota</taxon>
        <taxon>Fungi</taxon>
        <taxon>Dikarya</taxon>
        <taxon>Basidiomycota</taxon>
        <taxon>Agaricomycotina</taxon>
        <taxon>Agaricomycetes</taxon>
        <taxon>Agaricomycetidae</taxon>
        <taxon>Agaricales</taxon>
        <taxon>Marasmiineae</taxon>
        <taxon>Mycenaceae</taxon>
        <taxon>Mycena</taxon>
    </lineage>
</organism>
<evidence type="ECO:0000259" key="7">
    <source>
        <dbReference type="Pfam" id="PF12783"/>
    </source>
</evidence>
<evidence type="ECO:0000256" key="1">
    <source>
        <dbReference type="ARBA" id="ARBA00022448"/>
    </source>
</evidence>
<dbReference type="InterPro" id="IPR016024">
    <property type="entry name" value="ARM-type_fold"/>
</dbReference>
<dbReference type="Pfam" id="PF12783">
    <property type="entry name" value="Sec7-like_HUS"/>
    <property type="match status" value="1"/>
</dbReference>
<dbReference type="GO" id="GO:0015031">
    <property type="term" value="P:protein transport"/>
    <property type="evidence" value="ECO:0007669"/>
    <property type="project" value="UniProtKB-KW"/>
</dbReference>
<dbReference type="InterPro" id="IPR036291">
    <property type="entry name" value="NAD(P)-bd_dom_sf"/>
</dbReference>
<dbReference type="PANTHER" id="PTHR10366:SF564">
    <property type="entry name" value="STEROL-4-ALPHA-CARBOXYLATE 3-DEHYDROGENASE, DECARBOXYLATING"/>
    <property type="match status" value="1"/>
</dbReference>
<evidence type="ECO:0000313" key="10">
    <source>
        <dbReference type="EMBL" id="CAK5263246.1"/>
    </source>
</evidence>
<dbReference type="GO" id="GO:0005794">
    <property type="term" value="C:Golgi apparatus"/>
    <property type="evidence" value="ECO:0007669"/>
    <property type="project" value="UniProtKB-ARBA"/>
</dbReference>
<keyword evidence="11" id="KW-1185">Reference proteome</keyword>